<dbReference type="GO" id="GO:0006457">
    <property type="term" value="P:protein folding"/>
    <property type="evidence" value="ECO:0007669"/>
    <property type="project" value="TreeGrafter"/>
</dbReference>
<dbReference type="PANTHER" id="PTHR12356:SF3">
    <property type="entry name" value="NUCLEAR MIGRATION PROTEIN NUDC"/>
    <property type="match status" value="1"/>
</dbReference>
<proteinExistence type="predicted"/>
<dbReference type="OMA" id="THETQHA"/>
<dbReference type="CDD" id="cd06467">
    <property type="entry name" value="p23_NUDC_like"/>
    <property type="match status" value="1"/>
</dbReference>
<dbReference type="AlphaFoldDB" id="C1MZJ1"/>
<name>C1MZJ1_MICPC</name>
<dbReference type="Pfam" id="PF04969">
    <property type="entry name" value="CS"/>
    <property type="match status" value="1"/>
</dbReference>
<dbReference type="Proteomes" id="UP000001876">
    <property type="component" value="Unassembled WGS sequence"/>
</dbReference>
<dbReference type="Gene3D" id="2.60.40.790">
    <property type="match status" value="1"/>
</dbReference>
<evidence type="ECO:0000313" key="5">
    <source>
        <dbReference type="EMBL" id="EEH54613.1"/>
    </source>
</evidence>
<dbReference type="OrthoDB" id="515366at2759"/>
<reference evidence="5 6" key="1">
    <citation type="journal article" date="2009" name="Science">
        <title>Green evolution and dynamic adaptations revealed by genomes of the marine picoeukaryotes Micromonas.</title>
        <authorList>
            <person name="Worden A.Z."/>
            <person name="Lee J.H."/>
            <person name="Mock T."/>
            <person name="Rouze P."/>
            <person name="Simmons M.P."/>
            <person name="Aerts A.L."/>
            <person name="Allen A.E."/>
            <person name="Cuvelier M.L."/>
            <person name="Derelle E."/>
            <person name="Everett M.V."/>
            <person name="Foulon E."/>
            <person name="Grimwood J."/>
            <person name="Gundlach H."/>
            <person name="Henrissat B."/>
            <person name="Napoli C."/>
            <person name="McDonald S.M."/>
            <person name="Parker M.S."/>
            <person name="Rombauts S."/>
            <person name="Salamov A."/>
            <person name="Von Dassow P."/>
            <person name="Badger J.H."/>
            <person name="Coutinho P.M."/>
            <person name="Demir E."/>
            <person name="Dubchak I."/>
            <person name="Gentemann C."/>
            <person name="Eikrem W."/>
            <person name="Gready J.E."/>
            <person name="John U."/>
            <person name="Lanier W."/>
            <person name="Lindquist E.A."/>
            <person name="Lucas S."/>
            <person name="Mayer K.F."/>
            <person name="Moreau H."/>
            <person name="Not F."/>
            <person name="Otillar R."/>
            <person name="Panaud O."/>
            <person name="Pangilinan J."/>
            <person name="Paulsen I."/>
            <person name="Piegu B."/>
            <person name="Poliakov A."/>
            <person name="Robbens S."/>
            <person name="Schmutz J."/>
            <person name="Toulza E."/>
            <person name="Wyss T."/>
            <person name="Zelensky A."/>
            <person name="Zhou K."/>
            <person name="Armbrust E.V."/>
            <person name="Bhattacharya D."/>
            <person name="Goodenough U.W."/>
            <person name="Van de Peer Y."/>
            <person name="Grigoriev I.V."/>
        </authorList>
    </citation>
    <scope>NUCLEOTIDE SEQUENCE [LARGE SCALE GENOMIC DNA]</scope>
    <source>
        <strain evidence="5 6">CCMP1545</strain>
    </source>
</reference>
<evidence type="ECO:0000256" key="1">
    <source>
        <dbReference type="ARBA" id="ARBA00004496"/>
    </source>
</evidence>
<evidence type="ECO:0000256" key="2">
    <source>
        <dbReference type="ARBA" id="ARBA00022490"/>
    </source>
</evidence>
<evidence type="ECO:0000259" key="4">
    <source>
        <dbReference type="PROSITE" id="PS51203"/>
    </source>
</evidence>
<comment type="subcellular location">
    <subcellularLocation>
        <location evidence="1">Cytoplasm</location>
    </subcellularLocation>
</comment>
<dbReference type="InterPro" id="IPR007052">
    <property type="entry name" value="CS_dom"/>
</dbReference>
<dbReference type="KEGG" id="mpp:MICPUCDRAFT_60748"/>
<organism evidence="6">
    <name type="scientific">Micromonas pusilla (strain CCMP1545)</name>
    <name type="common">Picoplanktonic green alga</name>
    <dbReference type="NCBI Taxonomy" id="564608"/>
    <lineage>
        <taxon>Eukaryota</taxon>
        <taxon>Viridiplantae</taxon>
        <taxon>Chlorophyta</taxon>
        <taxon>Mamiellophyceae</taxon>
        <taxon>Mamiellales</taxon>
        <taxon>Mamiellaceae</taxon>
        <taxon>Micromonas</taxon>
    </lineage>
</organism>
<dbReference type="PANTHER" id="PTHR12356">
    <property type="entry name" value="NUCLEAR MOVEMENT PROTEIN NUDC"/>
    <property type="match status" value="1"/>
</dbReference>
<dbReference type="GO" id="GO:0005737">
    <property type="term" value="C:cytoplasm"/>
    <property type="evidence" value="ECO:0007669"/>
    <property type="project" value="UniProtKB-SubCell"/>
</dbReference>
<dbReference type="STRING" id="564608.C1MZJ1"/>
<sequence length="185" mass="20972">MRSSPCPPDPTKPPAPEPDPDAALRLLSWTQDSESAFVRVRVPRGTRAREVLVDATPSSLRVRLDWLPESEAFGGALRETIVASETLWTLETDGTETLVSVVLQKTERDVEQRAWRGLFENDEEKSLQEVLLELTNADERSPAHSALTHETQHAIEEMRERRYQMGCGEFNPDEGFDDFRLVIKN</sequence>
<feature type="domain" description="CS" evidence="4">
    <location>
        <begin position="22"/>
        <end position="119"/>
    </location>
</feature>
<keyword evidence="6" id="KW-1185">Reference proteome</keyword>
<dbReference type="InterPro" id="IPR008978">
    <property type="entry name" value="HSP20-like_chaperone"/>
</dbReference>
<evidence type="ECO:0000256" key="3">
    <source>
        <dbReference type="SAM" id="MobiDB-lite"/>
    </source>
</evidence>
<feature type="compositionally biased region" description="Pro residues" evidence="3">
    <location>
        <begin position="1"/>
        <end position="17"/>
    </location>
</feature>
<dbReference type="SUPFAM" id="SSF49764">
    <property type="entry name" value="HSP20-like chaperones"/>
    <property type="match status" value="1"/>
</dbReference>
<dbReference type="GO" id="GO:0051082">
    <property type="term" value="F:unfolded protein binding"/>
    <property type="evidence" value="ECO:0007669"/>
    <property type="project" value="TreeGrafter"/>
</dbReference>
<evidence type="ECO:0000313" key="6">
    <source>
        <dbReference type="Proteomes" id="UP000001876"/>
    </source>
</evidence>
<dbReference type="GeneID" id="9686402"/>
<protein>
    <submittedName>
        <fullName evidence="5">Predicted protein</fullName>
    </submittedName>
</protein>
<dbReference type="PROSITE" id="PS51203">
    <property type="entry name" value="CS"/>
    <property type="match status" value="1"/>
</dbReference>
<gene>
    <name evidence="5" type="ORF">MICPUCDRAFT_60748</name>
</gene>
<dbReference type="InterPro" id="IPR037898">
    <property type="entry name" value="NudC_fam"/>
</dbReference>
<dbReference type="EMBL" id="GG663743">
    <property type="protein sequence ID" value="EEH54613.1"/>
    <property type="molecule type" value="Genomic_DNA"/>
</dbReference>
<feature type="region of interest" description="Disordered" evidence="3">
    <location>
        <begin position="1"/>
        <end position="22"/>
    </location>
</feature>
<keyword evidence="2" id="KW-0963">Cytoplasm</keyword>
<dbReference type="RefSeq" id="XP_003060963.1">
    <property type="nucleotide sequence ID" value="XM_003060917.1"/>
</dbReference>
<dbReference type="eggNOG" id="ENOG502T1HZ">
    <property type="taxonomic scope" value="Eukaryota"/>
</dbReference>
<accession>C1MZJ1</accession>